<accession>A0A9P9Z7D1</accession>
<proteinExistence type="predicted"/>
<dbReference type="Pfam" id="PF13857">
    <property type="entry name" value="Ank_5"/>
    <property type="match status" value="1"/>
</dbReference>
<dbReference type="EMBL" id="JAMQYH010000106">
    <property type="protein sequence ID" value="KAJ1683746.1"/>
    <property type="molecule type" value="Genomic_DNA"/>
</dbReference>
<feature type="repeat" description="ANK" evidence="1">
    <location>
        <begin position="153"/>
        <end position="185"/>
    </location>
</feature>
<protein>
    <submittedName>
        <fullName evidence="3">Uncharacterized protein</fullName>
    </submittedName>
</protein>
<evidence type="ECO:0000256" key="2">
    <source>
        <dbReference type="PROSITE-ProRule" id="PRU00339"/>
    </source>
</evidence>
<dbReference type="PROSITE" id="PS50005">
    <property type="entry name" value="TPR"/>
    <property type="match status" value="1"/>
</dbReference>
<name>A0A9P9Z7D1_9POAL</name>
<dbReference type="SMART" id="SM00028">
    <property type="entry name" value="TPR"/>
    <property type="match status" value="3"/>
</dbReference>
<feature type="repeat" description="ANK" evidence="1">
    <location>
        <begin position="214"/>
        <end position="246"/>
    </location>
</feature>
<feature type="repeat" description="ANK" evidence="1">
    <location>
        <begin position="186"/>
        <end position="218"/>
    </location>
</feature>
<keyword evidence="4" id="KW-1185">Reference proteome</keyword>
<dbReference type="InterPro" id="IPR019734">
    <property type="entry name" value="TPR_rpt"/>
</dbReference>
<dbReference type="Gene3D" id="1.25.40.20">
    <property type="entry name" value="Ankyrin repeat-containing domain"/>
    <property type="match status" value="2"/>
</dbReference>
<dbReference type="AlphaFoldDB" id="A0A9P9Z7D1"/>
<dbReference type="SUPFAM" id="SSF48452">
    <property type="entry name" value="TPR-like"/>
    <property type="match status" value="1"/>
</dbReference>
<keyword evidence="1" id="KW-0040">ANK repeat</keyword>
<dbReference type="PANTHER" id="PTHR46224">
    <property type="entry name" value="ANKYRIN REPEAT FAMILY PROTEIN"/>
    <property type="match status" value="1"/>
</dbReference>
<feature type="repeat" description="ANK" evidence="1">
    <location>
        <begin position="86"/>
        <end position="118"/>
    </location>
</feature>
<keyword evidence="2" id="KW-0802">TPR repeat</keyword>
<dbReference type="InterPro" id="IPR011990">
    <property type="entry name" value="TPR-like_helical_dom_sf"/>
</dbReference>
<dbReference type="Pfam" id="PF00023">
    <property type="entry name" value="Ank"/>
    <property type="match status" value="1"/>
</dbReference>
<dbReference type="Proteomes" id="UP001151287">
    <property type="component" value="Unassembled WGS sequence"/>
</dbReference>
<organism evidence="3 4">
    <name type="scientific">Rhynchospora breviuscula</name>
    <dbReference type="NCBI Taxonomy" id="2022672"/>
    <lineage>
        <taxon>Eukaryota</taxon>
        <taxon>Viridiplantae</taxon>
        <taxon>Streptophyta</taxon>
        <taxon>Embryophyta</taxon>
        <taxon>Tracheophyta</taxon>
        <taxon>Spermatophyta</taxon>
        <taxon>Magnoliopsida</taxon>
        <taxon>Liliopsida</taxon>
        <taxon>Poales</taxon>
        <taxon>Cyperaceae</taxon>
        <taxon>Cyperoideae</taxon>
        <taxon>Rhynchosporeae</taxon>
        <taxon>Rhynchospora</taxon>
    </lineage>
</organism>
<evidence type="ECO:0000313" key="4">
    <source>
        <dbReference type="Proteomes" id="UP001151287"/>
    </source>
</evidence>
<evidence type="ECO:0000313" key="3">
    <source>
        <dbReference type="EMBL" id="KAJ1683746.1"/>
    </source>
</evidence>
<dbReference type="InterPro" id="IPR051616">
    <property type="entry name" value="Cul2-RING_E3_ligase_SR"/>
</dbReference>
<feature type="repeat" description="ANK" evidence="1">
    <location>
        <begin position="119"/>
        <end position="151"/>
    </location>
</feature>
<gene>
    <name evidence="3" type="ORF">LUZ63_021033</name>
</gene>
<dbReference type="InterPro" id="IPR036770">
    <property type="entry name" value="Ankyrin_rpt-contain_sf"/>
</dbReference>
<reference evidence="3" key="1">
    <citation type="journal article" date="2022" name="Cell">
        <title>Repeat-based holocentromeres influence genome architecture and karyotype evolution.</title>
        <authorList>
            <person name="Hofstatter P.G."/>
            <person name="Thangavel G."/>
            <person name="Lux T."/>
            <person name="Neumann P."/>
            <person name="Vondrak T."/>
            <person name="Novak P."/>
            <person name="Zhang M."/>
            <person name="Costa L."/>
            <person name="Castellani M."/>
            <person name="Scott A."/>
            <person name="Toegelov H."/>
            <person name="Fuchs J."/>
            <person name="Mata-Sucre Y."/>
            <person name="Dias Y."/>
            <person name="Vanzela A.L.L."/>
            <person name="Huettel B."/>
            <person name="Almeida C.C.S."/>
            <person name="Simkova H."/>
            <person name="Souza G."/>
            <person name="Pedrosa-Harand A."/>
            <person name="Macas J."/>
            <person name="Mayer K.F.X."/>
            <person name="Houben A."/>
            <person name="Marques A."/>
        </authorList>
    </citation>
    <scope>NUCLEOTIDE SEQUENCE</scope>
    <source>
        <strain evidence="3">RhyBre1mFocal</strain>
    </source>
</reference>
<dbReference type="OrthoDB" id="1860613at2759"/>
<dbReference type="PANTHER" id="PTHR46224:SF6">
    <property type="entry name" value="ANKYRIN REPEAT FAMILY PROTEIN"/>
    <property type="match status" value="1"/>
</dbReference>
<dbReference type="Pfam" id="PF12796">
    <property type="entry name" value="Ank_2"/>
    <property type="match status" value="1"/>
</dbReference>
<dbReference type="Gene3D" id="1.25.40.10">
    <property type="entry name" value="Tetratricopeptide repeat domain"/>
    <property type="match status" value="1"/>
</dbReference>
<sequence>MASSPFFSDKNKAKKLLDAAGSGNLRLFKEIVKDLNEGNGIADTIKGIKDKNGDGVFHVAAARGSTAICQYFVEELGLPVDISSEKGEMPLLYAAMGCHPATMRYLISHGANPTVSGKEGLTPLHCAAMNGQPDLVKFLLSSGVPVDITFNHATGTPLYGAAKSDQPSTMEVLLEHHADVNAATSIGLTPLYMSVCGGYLECTKLLIKAGADVNLKCPLAIALQRGSIEIIKCLLEAGADPNVRNEYGWLPVEIAVMGEQWDILEMIFPLTSPVPEVKDWSVQGIRQYVKSNAFREKIVESLGKELAEVKVKAADAFKKKEYKAANLFYTKAIEIDKMNGSGDAALFSNRSLCWHRTGDGGQALKDALVARRLRPEWPKAFYRMGAALMLLEEYGQASQAFMDGLRLDPTNIEMQKAHREAVDCLRKSDVGEDSE</sequence>
<dbReference type="PRINTS" id="PR01415">
    <property type="entry name" value="ANKYRIN"/>
</dbReference>
<feature type="repeat" description="TPR" evidence="2">
    <location>
        <begin position="378"/>
        <end position="411"/>
    </location>
</feature>
<dbReference type="InterPro" id="IPR002110">
    <property type="entry name" value="Ankyrin_rpt"/>
</dbReference>
<dbReference type="PROSITE" id="PS50297">
    <property type="entry name" value="ANK_REP_REGION"/>
    <property type="match status" value="3"/>
</dbReference>
<evidence type="ECO:0000256" key="1">
    <source>
        <dbReference type="PROSITE-ProRule" id="PRU00023"/>
    </source>
</evidence>
<dbReference type="SUPFAM" id="SSF48403">
    <property type="entry name" value="Ankyrin repeat"/>
    <property type="match status" value="1"/>
</dbReference>
<dbReference type="SMART" id="SM00248">
    <property type="entry name" value="ANK"/>
    <property type="match status" value="6"/>
</dbReference>
<dbReference type="PROSITE" id="PS50088">
    <property type="entry name" value="ANK_REPEAT"/>
    <property type="match status" value="5"/>
</dbReference>
<comment type="caution">
    <text evidence="3">The sequence shown here is derived from an EMBL/GenBank/DDBJ whole genome shotgun (WGS) entry which is preliminary data.</text>
</comment>